<evidence type="ECO:0000256" key="4">
    <source>
        <dbReference type="SAM" id="MobiDB-lite"/>
    </source>
</evidence>
<feature type="domain" description="Peptidase A1" evidence="5">
    <location>
        <begin position="186"/>
        <end position="493"/>
    </location>
</feature>
<reference evidence="7" key="1">
    <citation type="submission" date="2025-08" db="UniProtKB">
        <authorList>
            <consortium name="RefSeq"/>
        </authorList>
    </citation>
    <scope>IDENTIFICATION</scope>
</reference>
<keyword evidence="3" id="KW-0064">Aspartyl protease</keyword>
<protein>
    <submittedName>
        <fullName evidence="7">Pepsin F-like</fullName>
    </submittedName>
</protein>
<evidence type="ECO:0000259" key="5">
    <source>
        <dbReference type="PROSITE" id="PS51767"/>
    </source>
</evidence>
<evidence type="ECO:0000256" key="3">
    <source>
        <dbReference type="RuleBase" id="RU000454"/>
    </source>
</evidence>
<evidence type="ECO:0000313" key="6">
    <source>
        <dbReference type="Proteomes" id="UP001652580"/>
    </source>
</evidence>
<dbReference type="PROSITE" id="PS00141">
    <property type="entry name" value="ASP_PROTEASE"/>
    <property type="match status" value="2"/>
</dbReference>
<comment type="similarity">
    <text evidence="2 3">Belongs to the peptidase A1 family.</text>
</comment>
<keyword evidence="3" id="KW-0378">Hydrolase</keyword>
<organism evidence="6 7">
    <name type="scientific">Balaenoptera acutorostrata</name>
    <name type="common">Common minke whale</name>
    <name type="synonym">Balaena rostrata</name>
    <dbReference type="NCBI Taxonomy" id="9767"/>
    <lineage>
        <taxon>Eukaryota</taxon>
        <taxon>Metazoa</taxon>
        <taxon>Chordata</taxon>
        <taxon>Craniata</taxon>
        <taxon>Vertebrata</taxon>
        <taxon>Euteleostomi</taxon>
        <taxon>Mammalia</taxon>
        <taxon>Eutheria</taxon>
        <taxon>Laurasiatheria</taxon>
        <taxon>Artiodactyla</taxon>
        <taxon>Whippomorpha</taxon>
        <taxon>Cetacea</taxon>
        <taxon>Mysticeti</taxon>
        <taxon>Balaenopteridae</taxon>
        <taxon>Balaenoptera</taxon>
    </lineage>
</organism>
<dbReference type="Proteomes" id="UP001652580">
    <property type="component" value="Chromosome 9"/>
</dbReference>
<dbReference type="RefSeq" id="XP_057408468.1">
    <property type="nucleotide sequence ID" value="XM_057552485.1"/>
</dbReference>
<dbReference type="InterPro" id="IPR001969">
    <property type="entry name" value="Aspartic_peptidase_AS"/>
</dbReference>
<feature type="region of interest" description="Disordered" evidence="4">
    <location>
        <begin position="1"/>
        <end position="53"/>
    </location>
</feature>
<name>A0ABM3U288_BALAC</name>
<dbReference type="Pfam" id="PF00026">
    <property type="entry name" value="Asp"/>
    <property type="match status" value="1"/>
</dbReference>
<accession>A0ABM3U288</accession>
<keyword evidence="3" id="KW-0645">Protease</keyword>
<dbReference type="PANTHER" id="PTHR47966">
    <property type="entry name" value="BETA-SITE APP-CLEAVING ENZYME, ISOFORM A-RELATED"/>
    <property type="match status" value="1"/>
</dbReference>
<gene>
    <name evidence="7" type="primary">LOC103000617</name>
</gene>
<dbReference type="GeneID" id="103000617"/>
<dbReference type="SUPFAM" id="SSF50630">
    <property type="entry name" value="Acid proteases"/>
    <property type="match status" value="1"/>
</dbReference>
<keyword evidence="6" id="KW-1185">Reference proteome</keyword>
<dbReference type="PRINTS" id="PR00792">
    <property type="entry name" value="PEPSIN"/>
</dbReference>
<feature type="region of interest" description="Disordered" evidence="4">
    <location>
        <begin position="70"/>
        <end position="95"/>
    </location>
</feature>
<evidence type="ECO:0000256" key="1">
    <source>
        <dbReference type="ARBA" id="ARBA00004239"/>
    </source>
</evidence>
<dbReference type="InterPro" id="IPR033121">
    <property type="entry name" value="PEPTIDASE_A1"/>
</dbReference>
<dbReference type="PANTHER" id="PTHR47966:SF49">
    <property type="entry name" value="PEPSIN A-5"/>
    <property type="match status" value="1"/>
</dbReference>
<comment type="subcellular location">
    <subcellularLocation>
        <location evidence="1">Secreted</location>
        <location evidence="1">Extracellular space</location>
    </subcellularLocation>
</comment>
<dbReference type="InterPro" id="IPR021109">
    <property type="entry name" value="Peptidase_aspartic_dom_sf"/>
</dbReference>
<feature type="compositionally biased region" description="Basic and acidic residues" evidence="4">
    <location>
        <begin position="28"/>
        <end position="38"/>
    </location>
</feature>
<dbReference type="InterPro" id="IPR001461">
    <property type="entry name" value="Aspartic_peptidase_A1"/>
</dbReference>
<proteinExistence type="inferred from homology"/>
<dbReference type="PROSITE" id="PS51767">
    <property type="entry name" value="PEPTIDASE_A1"/>
    <property type="match status" value="1"/>
</dbReference>
<dbReference type="Gene3D" id="2.40.70.10">
    <property type="entry name" value="Acid Proteases"/>
    <property type="match status" value="2"/>
</dbReference>
<sequence>MGLLGKRQGANEEGGKGLSQQQYYWDIAEVKGRASESPRHRRPVPPTHTLAATRDHTYGKAHEIPPALGGAWPHPSQAIDPPPEGTPPIGRNPSRPVRVRLRKRLPILWNSSRKIVPSNKFYRKTQALTWLIKVSSWMTKQPRVWGGGSVTVRSHETSWSYEQEDHIRSRRSSMASSSVYFYHLAYVGSITIGTPPQQFKVIFDTGSADLWVPSTYCDSVPCHKHKVFNPHLSTTFRLSGRPVDLTFGSGRMVGFLGYDTVRIGKLVDVVQPFGLSRSQFGLEDAPFDGVLGLGYRSLAIRGTTPVFDNLKRRGLISQPVFAFYLSTRKENGSMVMFGGLDPSYHKGELQWIPVSQPHYWQITMSRITMNGVVFGCLHGCQAILDTGTSLIVGPSRMITTIQMRIGARPVGHEYVVTCRYVTRLPTIVFTINGNNYSVPPEAYIRKNLQGVCLSSFAGGTENMSRSETWILGDVFLRLYFSVYDRGNNRVGLAPAV</sequence>
<evidence type="ECO:0000313" key="7">
    <source>
        <dbReference type="RefSeq" id="XP_057408468.1"/>
    </source>
</evidence>
<evidence type="ECO:0000256" key="2">
    <source>
        <dbReference type="ARBA" id="ARBA00007447"/>
    </source>
</evidence>